<keyword evidence="3" id="KW-0472">Membrane</keyword>
<evidence type="ECO:0000259" key="6">
    <source>
        <dbReference type="Pfam" id="PF03330"/>
    </source>
</evidence>
<keyword evidence="3" id="KW-1003">Cell membrane</keyword>
<keyword evidence="3" id="KW-0449">Lipoprotein</keyword>
<dbReference type="NCBIfam" id="TIGR00413">
    <property type="entry name" value="rlpA"/>
    <property type="match status" value="1"/>
</dbReference>
<keyword evidence="1 3" id="KW-0456">Lyase</keyword>
<dbReference type="GO" id="GO:0008932">
    <property type="term" value="F:lytic endotransglycosylase activity"/>
    <property type="evidence" value="ECO:0007669"/>
    <property type="project" value="UniProtKB-UniRule"/>
</dbReference>
<dbReference type="GO" id="GO:0000270">
    <property type="term" value="P:peptidoglycan metabolic process"/>
    <property type="evidence" value="ECO:0007669"/>
    <property type="project" value="UniProtKB-UniRule"/>
</dbReference>
<feature type="domain" description="RlpA-like protein double-psi beta-barrel" evidence="6">
    <location>
        <begin position="38"/>
        <end position="126"/>
    </location>
</feature>
<evidence type="ECO:0000256" key="2">
    <source>
        <dbReference type="ARBA" id="ARBA00023316"/>
    </source>
</evidence>
<dbReference type="AlphaFoldDB" id="A0A367ZJJ8"/>
<dbReference type="CDD" id="cd22268">
    <property type="entry name" value="DPBB_RlpA-like"/>
    <property type="match status" value="1"/>
</dbReference>
<evidence type="ECO:0000256" key="4">
    <source>
        <dbReference type="RuleBase" id="RU003495"/>
    </source>
</evidence>
<dbReference type="PANTHER" id="PTHR34183">
    <property type="entry name" value="ENDOLYTIC PEPTIDOGLYCAN TRANSGLYCOSYLASE RLPA"/>
    <property type="match status" value="1"/>
</dbReference>
<dbReference type="InterPro" id="IPR009009">
    <property type="entry name" value="RlpA-like_DPBB"/>
</dbReference>
<comment type="similarity">
    <text evidence="3 4">Belongs to the RlpA family.</text>
</comment>
<dbReference type="EC" id="4.2.2.-" evidence="3"/>
<evidence type="ECO:0000313" key="8">
    <source>
        <dbReference type="Proteomes" id="UP000252355"/>
    </source>
</evidence>
<evidence type="ECO:0000256" key="3">
    <source>
        <dbReference type="HAMAP-Rule" id="MF_02071"/>
    </source>
</evidence>
<dbReference type="PROSITE" id="PS51257">
    <property type="entry name" value="PROKAR_LIPOPROTEIN"/>
    <property type="match status" value="1"/>
</dbReference>
<dbReference type="GO" id="GO:0071555">
    <property type="term" value="P:cell wall organization"/>
    <property type="evidence" value="ECO:0007669"/>
    <property type="project" value="UniProtKB-KW"/>
</dbReference>
<dbReference type="Proteomes" id="UP000252355">
    <property type="component" value="Unassembled WGS sequence"/>
</dbReference>
<keyword evidence="5" id="KW-0732">Signal</keyword>
<dbReference type="InterPro" id="IPR034718">
    <property type="entry name" value="RlpA"/>
</dbReference>
<comment type="subcellular location">
    <subcellularLocation>
        <location evidence="3">Cell membrane</location>
        <topology evidence="3">Lipid-anchor</topology>
    </subcellularLocation>
</comment>
<comment type="caution">
    <text evidence="7">The sequence shown here is derived from an EMBL/GenBank/DDBJ whole genome shotgun (WGS) entry which is preliminary data.</text>
</comment>
<dbReference type="Gene3D" id="2.40.40.10">
    <property type="entry name" value="RlpA-like domain"/>
    <property type="match status" value="1"/>
</dbReference>
<feature type="signal peptide" evidence="5">
    <location>
        <begin position="1"/>
        <end position="24"/>
    </location>
</feature>
<name>A0A367ZJJ8_9BACT</name>
<dbReference type="InterPro" id="IPR012997">
    <property type="entry name" value="RplA"/>
</dbReference>
<proteinExistence type="inferred from homology"/>
<dbReference type="GO" id="GO:0005886">
    <property type="term" value="C:plasma membrane"/>
    <property type="evidence" value="ECO:0007669"/>
    <property type="project" value="UniProtKB-SubCell"/>
</dbReference>
<comment type="function">
    <text evidence="3">Lytic transglycosylase with a strong preference for naked glycan strands that lack stem peptides.</text>
</comment>
<evidence type="ECO:0000256" key="1">
    <source>
        <dbReference type="ARBA" id="ARBA00023239"/>
    </source>
</evidence>
<gene>
    <name evidence="3" type="primary">rlpA</name>
    <name evidence="7" type="ORF">OZSIB_1947</name>
</gene>
<dbReference type="HAMAP" id="MF_02071">
    <property type="entry name" value="RlpA"/>
    <property type="match status" value="1"/>
</dbReference>
<dbReference type="PANTHER" id="PTHR34183:SF1">
    <property type="entry name" value="ENDOLYTIC PEPTIDOGLYCAN TRANSGLYCOSYLASE RLPA"/>
    <property type="match status" value="1"/>
</dbReference>
<sequence>MARRERWLCLVVGALVALTGCASSGSNPSGSGPAGVYETGIASWYGEAYHGRPTASGEIFNMYQLTAAHRRLPFGTMVEVEHLGNGRRVRVRINDRGPTPPDRIIDLSKAAAGELGMLAAGLAEVALRVVGTSP</sequence>
<keyword evidence="2 3" id="KW-0961">Cell wall biogenesis/degradation</keyword>
<organism evidence="7 8">
    <name type="scientific">Candidatus Ozemobacter sibiricus</name>
    <dbReference type="NCBI Taxonomy" id="2268124"/>
    <lineage>
        <taxon>Bacteria</taxon>
        <taxon>Candidatus Ozemobacteria</taxon>
        <taxon>Candidatus Ozemobacterales</taxon>
        <taxon>Candidatus Ozemobacteraceae</taxon>
        <taxon>Candidatus Ozemobacter</taxon>
    </lineage>
</organism>
<dbReference type="InterPro" id="IPR036908">
    <property type="entry name" value="RlpA-like_sf"/>
</dbReference>
<feature type="chain" id="PRO_5017089687" description="Probable endolytic peptidoglycan transglycosylase RlpA" evidence="5">
    <location>
        <begin position="25"/>
        <end position="134"/>
    </location>
</feature>
<dbReference type="Pfam" id="PF03330">
    <property type="entry name" value="DPBB_1"/>
    <property type="match status" value="1"/>
</dbReference>
<protein>
    <recommendedName>
        <fullName evidence="3">Probable endolytic peptidoglycan transglycosylase RlpA</fullName>
        <ecNumber evidence="3">4.2.2.-</ecNumber>
    </recommendedName>
</protein>
<dbReference type="EMBL" id="QOQW01000030">
    <property type="protein sequence ID" value="RCK77909.1"/>
    <property type="molecule type" value="Genomic_DNA"/>
</dbReference>
<evidence type="ECO:0000313" key="7">
    <source>
        <dbReference type="EMBL" id="RCK77909.1"/>
    </source>
</evidence>
<evidence type="ECO:0000256" key="5">
    <source>
        <dbReference type="SAM" id="SignalP"/>
    </source>
</evidence>
<reference evidence="7 8" key="1">
    <citation type="submission" date="2018-05" db="EMBL/GenBank/DDBJ databases">
        <title>A metagenomic window into the 2 km-deep terrestrial subsurface aquifer revealed taxonomically and functionally diverse microbial community comprising novel uncultured bacterial lineages.</title>
        <authorList>
            <person name="Kadnikov V.V."/>
            <person name="Mardanov A.V."/>
            <person name="Beletsky A.V."/>
            <person name="Banks D."/>
            <person name="Pimenov N.V."/>
            <person name="Frank Y.A."/>
            <person name="Karnachuk O.V."/>
            <person name="Ravin N.V."/>
        </authorList>
    </citation>
    <scope>NUCLEOTIDE SEQUENCE [LARGE SCALE GENOMIC DNA]</scope>
    <source>
        <strain evidence="7">BY5</strain>
    </source>
</reference>
<dbReference type="SUPFAM" id="SSF50685">
    <property type="entry name" value="Barwin-like endoglucanases"/>
    <property type="match status" value="1"/>
</dbReference>
<keyword evidence="3" id="KW-0564">Palmitate</keyword>
<accession>A0A367ZJJ8</accession>